<dbReference type="OrthoDB" id="463388at2"/>
<evidence type="ECO:0000313" key="2">
    <source>
        <dbReference type="Proteomes" id="UP000010384"/>
    </source>
</evidence>
<dbReference type="RefSeq" id="WP_015154087.1">
    <property type="nucleotide sequence ID" value="NC_019695.1"/>
</dbReference>
<keyword evidence="2" id="KW-1185">Reference proteome</keyword>
<dbReference type="EMBL" id="CP003597">
    <property type="protein sequence ID" value="AFY87539.1"/>
    <property type="molecule type" value="Genomic_DNA"/>
</dbReference>
<gene>
    <name evidence="1" type="ORF">Chro_2032</name>
</gene>
<dbReference type="eggNOG" id="ENOG5030I79">
    <property type="taxonomic scope" value="Bacteria"/>
</dbReference>
<reference evidence="1 2" key="1">
    <citation type="submission" date="2012-06" db="EMBL/GenBank/DDBJ databases">
        <title>Finished chromosome of genome of Chroococcidiopsis thermalis PCC 7203.</title>
        <authorList>
            <consortium name="US DOE Joint Genome Institute"/>
            <person name="Gugger M."/>
            <person name="Coursin T."/>
            <person name="Rippka R."/>
            <person name="Tandeau De Marsac N."/>
            <person name="Huntemann M."/>
            <person name="Wei C.-L."/>
            <person name="Han J."/>
            <person name="Detter J.C."/>
            <person name="Han C."/>
            <person name="Tapia R."/>
            <person name="Davenport K."/>
            <person name="Daligault H."/>
            <person name="Erkkila T."/>
            <person name="Gu W."/>
            <person name="Munk A.C.C."/>
            <person name="Teshima H."/>
            <person name="Xu Y."/>
            <person name="Chain P."/>
            <person name="Chen A."/>
            <person name="Krypides N."/>
            <person name="Mavromatis K."/>
            <person name="Markowitz V."/>
            <person name="Szeto E."/>
            <person name="Ivanova N."/>
            <person name="Mikhailova N."/>
            <person name="Ovchinnikova G."/>
            <person name="Pagani I."/>
            <person name="Pati A."/>
            <person name="Goodwin L."/>
            <person name="Peters L."/>
            <person name="Pitluck S."/>
            <person name="Woyke T."/>
            <person name="Kerfeld C."/>
        </authorList>
    </citation>
    <scope>NUCLEOTIDE SEQUENCE [LARGE SCALE GENOMIC DNA]</scope>
    <source>
        <strain evidence="1 2">PCC 7203</strain>
    </source>
</reference>
<dbReference type="Proteomes" id="UP000010384">
    <property type="component" value="Chromosome"/>
</dbReference>
<evidence type="ECO:0000313" key="1">
    <source>
        <dbReference type="EMBL" id="AFY87539.1"/>
    </source>
</evidence>
<dbReference type="HOGENOM" id="CLU_139824_0_0_3"/>
<protein>
    <submittedName>
        <fullName evidence="1">Uncharacterized protein</fullName>
    </submittedName>
</protein>
<organism evidence="1 2">
    <name type="scientific">Chroococcidiopsis thermalis (strain PCC 7203)</name>
    <dbReference type="NCBI Taxonomy" id="251229"/>
    <lineage>
        <taxon>Bacteria</taxon>
        <taxon>Bacillati</taxon>
        <taxon>Cyanobacteriota</taxon>
        <taxon>Cyanophyceae</taxon>
        <taxon>Chroococcidiopsidales</taxon>
        <taxon>Chroococcidiopsidaceae</taxon>
        <taxon>Chroococcidiopsis</taxon>
    </lineage>
</organism>
<dbReference type="KEGG" id="cthe:Chro_2032"/>
<name>K9TZW4_CHRTP</name>
<accession>K9TZW4</accession>
<dbReference type="AlphaFoldDB" id="K9TZW4"/>
<proteinExistence type="predicted"/>
<dbReference type="InParanoid" id="K9TZW4"/>
<sequence length="150" mass="17040">MQNKTDSTVIAFLLAFQDLKTSLSKQEKQKLKEVAKQLNTQPKAWENYTKKLLLEMIAANSELDRSFQYYKTRLDNIKQLPSNLLPNEAETNKLNALGRTAMTKGFKPKTEASGYESQINNVVIVVGSSEAPEETVKNISFLEKVKEFLH</sequence>